<dbReference type="Proteomes" id="UP000542674">
    <property type="component" value="Unassembled WGS sequence"/>
</dbReference>
<keyword evidence="1" id="KW-0732">Signal</keyword>
<reference evidence="2 3" key="1">
    <citation type="submission" date="2020-08" db="EMBL/GenBank/DDBJ databases">
        <title>Sequencing the genomes of 1000 actinobacteria strains.</title>
        <authorList>
            <person name="Klenk H.-P."/>
        </authorList>
    </citation>
    <scope>NUCLEOTIDE SEQUENCE [LARGE SCALE GENOMIC DNA]</scope>
    <source>
        <strain evidence="2 3">DSM 45084</strain>
    </source>
</reference>
<dbReference type="AlphaFoldDB" id="A0A7W7T8Y4"/>
<comment type="caution">
    <text evidence="2">The sequence shown here is derived from an EMBL/GenBank/DDBJ whole genome shotgun (WGS) entry which is preliminary data.</text>
</comment>
<name>A0A7W7T8Y4_9PSEU</name>
<accession>A0A7W7T8Y4</accession>
<dbReference type="RefSeq" id="WP_184674130.1">
    <property type="nucleotide sequence ID" value="NZ_BAABAI010000014.1"/>
</dbReference>
<evidence type="ECO:0000313" key="3">
    <source>
        <dbReference type="Proteomes" id="UP000542674"/>
    </source>
</evidence>
<sequence>MRALLVLVAALVLPGTAVAADADAKGQFRYVYSTDLGDVETGSLRDPEIGTCLAFPGLGDERLARSTRNQTDATAIVYREDDCQGDYYVLEPREKRIHDSDARSVRFV</sequence>
<gene>
    <name evidence="2" type="ORF">F4559_005890</name>
</gene>
<evidence type="ECO:0000313" key="2">
    <source>
        <dbReference type="EMBL" id="MBB4968531.1"/>
    </source>
</evidence>
<evidence type="ECO:0000256" key="1">
    <source>
        <dbReference type="SAM" id="SignalP"/>
    </source>
</evidence>
<dbReference type="EMBL" id="JACHJS010000001">
    <property type="protein sequence ID" value="MBB4968531.1"/>
    <property type="molecule type" value="Genomic_DNA"/>
</dbReference>
<feature type="signal peptide" evidence="1">
    <location>
        <begin position="1"/>
        <end position="19"/>
    </location>
</feature>
<feature type="chain" id="PRO_5031298614" description="Peptidase inhibitor family I36" evidence="1">
    <location>
        <begin position="20"/>
        <end position="108"/>
    </location>
</feature>
<evidence type="ECO:0008006" key="4">
    <source>
        <dbReference type="Google" id="ProtNLM"/>
    </source>
</evidence>
<proteinExistence type="predicted"/>
<keyword evidence="3" id="KW-1185">Reference proteome</keyword>
<protein>
    <recommendedName>
        <fullName evidence="4">Peptidase inhibitor family I36</fullName>
    </recommendedName>
</protein>
<organism evidence="2 3">
    <name type="scientific">Saccharothrix violaceirubra</name>
    <dbReference type="NCBI Taxonomy" id="413306"/>
    <lineage>
        <taxon>Bacteria</taxon>
        <taxon>Bacillati</taxon>
        <taxon>Actinomycetota</taxon>
        <taxon>Actinomycetes</taxon>
        <taxon>Pseudonocardiales</taxon>
        <taxon>Pseudonocardiaceae</taxon>
        <taxon>Saccharothrix</taxon>
    </lineage>
</organism>